<organism evidence="2">
    <name type="scientific">freshwater metagenome</name>
    <dbReference type="NCBI Taxonomy" id="449393"/>
    <lineage>
        <taxon>unclassified sequences</taxon>
        <taxon>metagenomes</taxon>
        <taxon>ecological metagenomes</taxon>
    </lineage>
</organism>
<dbReference type="PIRSF" id="PIRSF016557">
    <property type="entry name" value="Caps_synth_CpsB"/>
    <property type="match status" value="1"/>
</dbReference>
<dbReference type="Gene3D" id="3.20.20.140">
    <property type="entry name" value="Metal-dependent hydrolases"/>
    <property type="match status" value="1"/>
</dbReference>
<dbReference type="GO" id="GO:0030145">
    <property type="term" value="F:manganese ion binding"/>
    <property type="evidence" value="ECO:0007669"/>
    <property type="project" value="InterPro"/>
</dbReference>
<proteinExistence type="predicted"/>
<protein>
    <submittedName>
        <fullName evidence="2">Unannotated protein</fullName>
    </submittedName>
</protein>
<dbReference type="EMBL" id="CAEZXP010000004">
    <property type="protein sequence ID" value="CAB4700716.1"/>
    <property type="molecule type" value="Genomic_DNA"/>
</dbReference>
<dbReference type="InterPro" id="IPR016195">
    <property type="entry name" value="Pol/histidinol_Pase-like"/>
</dbReference>
<dbReference type="AlphaFoldDB" id="A0A6J6PQG2"/>
<sequence>MGMIDIHSHVLFGLDDGPEGIDGSIAICHDAVADGITTIVATPHVRDDHPTTAAQMQVKLALVRAEVGDLIRVLPGGEVALPELERPLDELKKFALGGNPEYLLVETPYFGWPADMAERLGALIAEGVTPVLAHPERNPRVQDDPTLVEPVVDAGVLVQLTAGSVDGRFGHEPQATAFRLLELGCAHVVSSDAHAANLRAIGMSGARRALDNEPLARWLMEDVPGAIVDGGPVPDRPGRKRRK</sequence>
<dbReference type="Pfam" id="PF19567">
    <property type="entry name" value="CpsB_CapC"/>
    <property type="match status" value="1"/>
</dbReference>
<dbReference type="SUPFAM" id="SSF89550">
    <property type="entry name" value="PHP domain-like"/>
    <property type="match status" value="1"/>
</dbReference>
<gene>
    <name evidence="2" type="ORF">UFOPK2399_01331</name>
</gene>
<name>A0A6J6PQG2_9ZZZZ</name>
<dbReference type="PANTHER" id="PTHR39181:SF1">
    <property type="entry name" value="TYROSINE-PROTEIN PHOSPHATASE YWQE"/>
    <property type="match status" value="1"/>
</dbReference>
<accession>A0A6J6PQG2</accession>
<evidence type="ECO:0000313" key="2">
    <source>
        <dbReference type="EMBL" id="CAB4700716.1"/>
    </source>
</evidence>
<evidence type="ECO:0000256" key="1">
    <source>
        <dbReference type="ARBA" id="ARBA00022801"/>
    </source>
</evidence>
<keyword evidence="1" id="KW-0378">Hydrolase</keyword>
<dbReference type="InterPro" id="IPR016667">
    <property type="entry name" value="Caps_polysacc_synth_CpsB/CapC"/>
</dbReference>
<dbReference type="GO" id="GO:0004725">
    <property type="term" value="F:protein tyrosine phosphatase activity"/>
    <property type="evidence" value="ECO:0007669"/>
    <property type="project" value="InterPro"/>
</dbReference>
<reference evidence="2" key="1">
    <citation type="submission" date="2020-05" db="EMBL/GenBank/DDBJ databases">
        <authorList>
            <person name="Chiriac C."/>
            <person name="Salcher M."/>
            <person name="Ghai R."/>
            <person name="Kavagutti S V."/>
        </authorList>
    </citation>
    <scope>NUCLEOTIDE SEQUENCE</scope>
</reference>
<dbReference type="PANTHER" id="PTHR39181">
    <property type="entry name" value="TYROSINE-PROTEIN PHOSPHATASE YWQE"/>
    <property type="match status" value="1"/>
</dbReference>